<feature type="compositionally biased region" description="Low complexity" evidence="13">
    <location>
        <begin position="631"/>
        <end position="651"/>
    </location>
</feature>
<dbReference type="Gene3D" id="2.20.70.10">
    <property type="match status" value="1"/>
</dbReference>
<dbReference type="SUPFAM" id="SSF82199">
    <property type="entry name" value="SET domain"/>
    <property type="match status" value="1"/>
</dbReference>
<keyword evidence="8" id="KW-0805">Transcription regulation</keyword>
<evidence type="ECO:0000256" key="8">
    <source>
        <dbReference type="ARBA" id="ARBA00023015"/>
    </source>
</evidence>
<dbReference type="GO" id="GO:0005694">
    <property type="term" value="C:chromosome"/>
    <property type="evidence" value="ECO:0007669"/>
    <property type="project" value="UniProtKB-SubCell"/>
</dbReference>
<evidence type="ECO:0000256" key="6">
    <source>
        <dbReference type="ARBA" id="ARBA00022679"/>
    </source>
</evidence>
<dbReference type="Pfam" id="PF17907">
    <property type="entry name" value="AWS"/>
    <property type="match status" value="1"/>
</dbReference>
<evidence type="ECO:0000256" key="7">
    <source>
        <dbReference type="ARBA" id="ARBA00022691"/>
    </source>
</evidence>
<evidence type="ECO:0000256" key="1">
    <source>
        <dbReference type="ARBA" id="ARBA00004123"/>
    </source>
</evidence>
<dbReference type="InterPro" id="IPR038190">
    <property type="entry name" value="SRI_sf"/>
</dbReference>
<dbReference type="InterPro" id="IPR013257">
    <property type="entry name" value="SRI"/>
</dbReference>
<comment type="caution">
    <text evidence="18">The sequence shown here is derived from an EMBL/GenBank/DDBJ whole genome shotgun (WGS) entry which is preliminary data.</text>
</comment>
<evidence type="ECO:0000256" key="11">
    <source>
        <dbReference type="ARBA" id="ARBA00030091"/>
    </source>
</evidence>
<dbReference type="PROSITE" id="PS51215">
    <property type="entry name" value="AWS"/>
    <property type="match status" value="1"/>
</dbReference>
<dbReference type="PROSITE" id="PS01159">
    <property type="entry name" value="WW_DOMAIN_1"/>
    <property type="match status" value="1"/>
</dbReference>
<dbReference type="SUPFAM" id="SSF47676">
    <property type="entry name" value="Conserved domain common to transcription factors TFIIS, elongin A, CRSP70"/>
    <property type="match status" value="1"/>
</dbReference>
<dbReference type="Gene3D" id="2.170.270.10">
    <property type="entry name" value="SET domain"/>
    <property type="match status" value="1"/>
</dbReference>
<evidence type="ECO:0000313" key="19">
    <source>
        <dbReference type="Proteomes" id="UP000242146"/>
    </source>
</evidence>
<keyword evidence="9" id="KW-0804">Transcription</keyword>
<dbReference type="InterPro" id="IPR036020">
    <property type="entry name" value="WW_dom_sf"/>
</dbReference>
<keyword evidence="19" id="KW-1185">Reference proteome</keyword>
<dbReference type="CDD" id="cd19172">
    <property type="entry name" value="SET_SETD2"/>
    <property type="match status" value="1"/>
</dbReference>
<dbReference type="PROSITE" id="PS50868">
    <property type="entry name" value="POST_SET"/>
    <property type="match status" value="1"/>
</dbReference>
<name>A0A1X2GDM1_9FUNG</name>
<organism evidence="18 19">
    <name type="scientific">Hesseltinella vesiculosa</name>
    <dbReference type="NCBI Taxonomy" id="101127"/>
    <lineage>
        <taxon>Eukaryota</taxon>
        <taxon>Fungi</taxon>
        <taxon>Fungi incertae sedis</taxon>
        <taxon>Mucoromycota</taxon>
        <taxon>Mucoromycotina</taxon>
        <taxon>Mucoromycetes</taxon>
        <taxon>Mucorales</taxon>
        <taxon>Cunninghamellaceae</taxon>
        <taxon>Hesseltinella</taxon>
    </lineage>
</organism>
<gene>
    <name evidence="18" type="ORF">DM01DRAFT_1087827</name>
</gene>
<reference evidence="18 19" key="1">
    <citation type="submission" date="2016-07" db="EMBL/GenBank/DDBJ databases">
        <title>Pervasive Adenine N6-methylation of Active Genes in Fungi.</title>
        <authorList>
            <consortium name="DOE Joint Genome Institute"/>
            <person name="Mondo S.J."/>
            <person name="Dannebaum R.O."/>
            <person name="Kuo R.C."/>
            <person name="Labutti K."/>
            <person name="Haridas S."/>
            <person name="Kuo A."/>
            <person name="Salamov A."/>
            <person name="Ahrendt S.R."/>
            <person name="Lipzen A."/>
            <person name="Sullivan W."/>
            <person name="Andreopoulos W.B."/>
            <person name="Clum A."/>
            <person name="Lindquist E."/>
            <person name="Daum C."/>
            <person name="Ramamoorthy G.K."/>
            <person name="Gryganskyi A."/>
            <person name="Culley D."/>
            <person name="Magnuson J.K."/>
            <person name="James T.Y."/>
            <person name="O'Malley M.A."/>
            <person name="Stajich J.E."/>
            <person name="Spatafora J.W."/>
            <person name="Visel A."/>
            <person name="Grigoriev I.V."/>
        </authorList>
    </citation>
    <scope>NUCLEOTIDE SEQUENCE [LARGE SCALE GENOMIC DNA]</scope>
    <source>
        <strain evidence="18 19">NRRL 3301</strain>
    </source>
</reference>
<protein>
    <recommendedName>
        <fullName evidence="3">[histone H3]-lysine(36) N-trimethyltransferase</fullName>
        <ecNumber evidence="3">2.1.1.359</ecNumber>
    </recommendedName>
    <alternativeName>
        <fullName evidence="11">SET domain-containing protein 2</fullName>
    </alternativeName>
</protein>
<keyword evidence="5" id="KW-0489">Methyltransferase</keyword>
<dbReference type="GO" id="GO:0140955">
    <property type="term" value="F:histone H3K36 trimethyltransferase activity"/>
    <property type="evidence" value="ECO:0007669"/>
    <property type="project" value="UniProtKB-EC"/>
</dbReference>
<dbReference type="InterPro" id="IPR035441">
    <property type="entry name" value="TFIIS/LEDGF_dom_sf"/>
</dbReference>
<dbReference type="InterPro" id="IPR044437">
    <property type="entry name" value="SETD2/Set2_SET"/>
</dbReference>
<dbReference type="GO" id="GO:0032259">
    <property type="term" value="P:methylation"/>
    <property type="evidence" value="ECO:0007669"/>
    <property type="project" value="UniProtKB-KW"/>
</dbReference>
<comment type="subcellular location">
    <subcellularLocation>
        <location evidence="2">Chromosome</location>
    </subcellularLocation>
    <subcellularLocation>
        <location evidence="1">Nucleus</location>
    </subcellularLocation>
</comment>
<dbReference type="STRING" id="101127.A0A1X2GDM1"/>
<dbReference type="Proteomes" id="UP000242146">
    <property type="component" value="Unassembled WGS sequence"/>
</dbReference>
<dbReference type="Pfam" id="PF00856">
    <property type="entry name" value="SET"/>
    <property type="match status" value="1"/>
</dbReference>
<dbReference type="InterPro" id="IPR003616">
    <property type="entry name" value="Post-SET_dom"/>
</dbReference>
<dbReference type="Gene3D" id="1.10.1740.100">
    <property type="entry name" value="Set2, Rpb1 interacting domain"/>
    <property type="match status" value="1"/>
</dbReference>
<evidence type="ECO:0000259" key="16">
    <source>
        <dbReference type="PROSITE" id="PS50868"/>
    </source>
</evidence>
<feature type="domain" description="WW" evidence="14">
    <location>
        <begin position="558"/>
        <end position="591"/>
    </location>
</feature>
<dbReference type="Pfam" id="PF00397">
    <property type="entry name" value="WW"/>
    <property type="match status" value="1"/>
</dbReference>
<evidence type="ECO:0000256" key="3">
    <source>
        <dbReference type="ARBA" id="ARBA00012178"/>
    </source>
</evidence>
<evidence type="ECO:0000256" key="9">
    <source>
        <dbReference type="ARBA" id="ARBA00023163"/>
    </source>
</evidence>
<dbReference type="InterPro" id="IPR042294">
    <property type="entry name" value="SETD2_animal"/>
</dbReference>
<evidence type="ECO:0000259" key="15">
    <source>
        <dbReference type="PROSITE" id="PS50280"/>
    </source>
</evidence>
<dbReference type="OrthoDB" id="422362at2759"/>
<evidence type="ECO:0000256" key="10">
    <source>
        <dbReference type="ARBA" id="ARBA00023242"/>
    </source>
</evidence>
<feature type="compositionally biased region" description="Polar residues" evidence="13">
    <location>
        <begin position="745"/>
        <end position="755"/>
    </location>
</feature>
<dbReference type="CDD" id="cd00201">
    <property type="entry name" value="WW"/>
    <property type="match status" value="1"/>
</dbReference>
<dbReference type="SMART" id="SM00570">
    <property type="entry name" value="AWS"/>
    <property type="match status" value="1"/>
</dbReference>
<dbReference type="PANTHER" id="PTHR46711:SF1">
    <property type="entry name" value="HISTONE-LYSINE N-METHYLTRANSFERASE SETD2"/>
    <property type="match status" value="1"/>
</dbReference>
<dbReference type="PROSITE" id="PS50020">
    <property type="entry name" value="WW_DOMAIN_2"/>
    <property type="match status" value="1"/>
</dbReference>
<dbReference type="InterPro" id="IPR046341">
    <property type="entry name" value="SET_dom_sf"/>
</dbReference>
<feature type="domain" description="SET" evidence="15">
    <location>
        <begin position="80"/>
        <end position="197"/>
    </location>
</feature>
<feature type="compositionally biased region" description="Polar residues" evidence="13">
    <location>
        <begin position="497"/>
        <end position="537"/>
    </location>
</feature>
<comment type="catalytic activity">
    <reaction evidence="12">
        <text>L-lysyl(36)-[histone H3] + 3 S-adenosyl-L-methionine = N(6),N(6),N(6)-trimethyl-L-lysyl(36)-[histone H3] + 3 S-adenosyl-L-homocysteine + 3 H(+)</text>
        <dbReference type="Rhea" id="RHEA:60324"/>
        <dbReference type="Rhea" id="RHEA-COMP:9785"/>
        <dbReference type="Rhea" id="RHEA-COMP:15536"/>
        <dbReference type="ChEBI" id="CHEBI:15378"/>
        <dbReference type="ChEBI" id="CHEBI:29969"/>
        <dbReference type="ChEBI" id="CHEBI:57856"/>
        <dbReference type="ChEBI" id="CHEBI:59789"/>
        <dbReference type="ChEBI" id="CHEBI:61961"/>
        <dbReference type="EC" id="2.1.1.359"/>
    </reaction>
</comment>
<dbReference type="Pfam" id="PF08236">
    <property type="entry name" value="SRI"/>
    <property type="match status" value="1"/>
</dbReference>
<keyword evidence="10" id="KW-0539">Nucleus</keyword>
<dbReference type="InterPro" id="IPR001202">
    <property type="entry name" value="WW_dom"/>
</dbReference>
<feature type="compositionally biased region" description="Polar residues" evidence="13">
    <location>
        <begin position="589"/>
        <end position="600"/>
    </location>
</feature>
<dbReference type="PROSITE" id="PS50280">
    <property type="entry name" value="SET"/>
    <property type="match status" value="1"/>
</dbReference>
<dbReference type="PANTHER" id="PTHR46711">
    <property type="entry name" value="HISTONE-LYSINE N-METHYLTRANSFERASE SETD2"/>
    <property type="match status" value="1"/>
</dbReference>
<evidence type="ECO:0000256" key="5">
    <source>
        <dbReference type="ARBA" id="ARBA00022603"/>
    </source>
</evidence>
<feature type="domain" description="Post-SET" evidence="16">
    <location>
        <begin position="204"/>
        <end position="220"/>
    </location>
</feature>
<keyword evidence="4" id="KW-0158">Chromosome</keyword>
<dbReference type="InterPro" id="IPR006560">
    <property type="entry name" value="AWS_dom"/>
</dbReference>
<sequence>MATYQNIDYNIYFGSATGKSIAEESMPCECKYDPGVDDPLDACGDDGLCINRMMFMECMLDDCPCDRYCRNRRFQLRQYARVDVIRTEKKGFGLRALTDLPKNAFVMEYVGEVIPNREFILRTQLYEVEGLKHYYFMTLKTDEIIDATKKGCLARFINHSCNPNSVTQKWVVGKTMRIGIFTQKAIKAGTELTFDYKFERYGAKPQKCYCNEANCKGYIGGANKVSEDDDEVYTPNGHVYDMDDSTDMAVTLTQKRMVHKSRKTKPLRDLDHVKEFVIDMLDSVGNRSLVVMLLDRLELTGADGTDERDVWKKFIRLHGLRMLKCWLGEWKAHDDIVEKVLRVLVKLPLANRNGLEDTNMFDIIHRLQGSENQNINHLVETLLDNWKDLKSVYRIPKRAYVEQPSTEKSQGTKKRQHAFDGDSFLLPAIKRPPYVSTRDFMDPDDDYYEYLTYDASLEEIQSRFYFLPMPQIPTAPRAMLEYAYQPYGDESADWDGSVQQENTSQNLPTGPSNNFYDAFFGSNQPQDENVAEHSSPSTDHHTGNLPPSSSEPTDADNRPLPPDWCSATTSDNQVYYYHRLTNETQWTFPEDSTSFSSRANSPADYPLPSPKIERSPSISSHVSTKTHHIAPSTPRSSSSPLRPSNKPSSSSYAEWNHGELKKEISMVVTRSLTKHKSLWDGDKQFFKELARKITHHIVEREIHSSRKLRTMNSALRSKIEKLIENHGASFVDKIKGKKHKDTGEHSSPPSADSRK</sequence>
<dbReference type="SMART" id="SM00317">
    <property type="entry name" value="SET"/>
    <property type="match status" value="1"/>
</dbReference>
<dbReference type="SMART" id="SM00508">
    <property type="entry name" value="PostSET"/>
    <property type="match status" value="1"/>
</dbReference>
<evidence type="ECO:0000256" key="12">
    <source>
        <dbReference type="ARBA" id="ARBA00047545"/>
    </source>
</evidence>
<keyword evidence="7" id="KW-0949">S-adenosyl-L-methionine</keyword>
<evidence type="ECO:0000259" key="17">
    <source>
        <dbReference type="PROSITE" id="PS51215"/>
    </source>
</evidence>
<feature type="region of interest" description="Disordered" evidence="13">
    <location>
        <begin position="730"/>
        <end position="755"/>
    </location>
</feature>
<dbReference type="GO" id="GO:0005634">
    <property type="term" value="C:nucleus"/>
    <property type="evidence" value="ECO:0007669"/>
    <property type="project" value="UniProtKB-SubCell"/>
</dbReference>
<accession>A0A1X2GDM1</accession>
<feature type="region of interest" description="Disordered" evidence="13">
    <location>
        <begin position="491"/>
        <end position="566"/>
    </location>
</feature>
<feature type="domain" description="AWS" evidence="17">
    <location>
        <begin position="23"/>
        <end position="78"/>
    </location>
</feature>
<evidence type="ECO:0000256" key="2">
    <source>
        <dbReference type="ARBA" id="ARBA00004286"/>
    </source>
</evidence>
<dbReference type="EC" id="2.1.1.359" evidence="3"/>
<evidence type="ECO:0000259" key="14">
    <source>
        <dbReference type="PROSITE" id="PS50020"/>
    </source>
</evidence>
<proteinExistence type="predicted"/>
<dbReference type="GO" id="GO:0006355">
    <property type="term" value="P:regulation of DNA-templated transcription"/>
    <property type="evidence" value="ECO:0007669"/>
    <property type="project" value="InterPro"/>
</dbReference>
<keyword evidence="6" id="KW-0808">Transferase</keyword>
<dbReference type="SUPFAM" id="SSF51045">
    <property type="entry name" value="WW domain"/>
    <property type="match status" value="1"/>
</dbReference>
<dbReference type="AlphaFoldDB" id="A0A1X2GDM1"/>
<dbReference type="EMBL" id="MCGT01000021">
    <property type="protein sequence ID" value="ORX51287.1"/>
    <property type="molecule type" value="Genomic_DNA"/>
</dbReference>
<feature type="region of interest" description="Disordered" evidence="13">
    <location>
        <begin position="589"/>
        <end position="654"/>
    </location>
</feature>
<dbReference type="SMART" id="SM00456">
    <property type="entry name" value="WW"/>
    <property type="match status" value="1"/>
</dbReference>
<dbReference type="InterPro" id="IPR001214">
    <property type="entry name" value="SET_dom"/>
</dbReference>
<evidence type="ECO:0000256" key="13">
    <source>
        <dbReference type="SAM" id="MobiDB-lite"/>
    </source>
</evidence>
<evidence type="ECO:0000256" key="4">
    <source>
        <dbReference type="ARBA" id="ARBA00022454"/>
    </source>
</evidence>
<evidence type="ECO:0000313" key="18">
    <source>
        <dbReference type="EMBL" id="ORX51287.1"/>
    </source>
</evidence>